<proteinExistence type="predicted"/>
<reference evidence="3 4" key="1">
    <citation type="submission" date="2024-10" db="EMBL/GenBank/DDBJ databases">
        <title>The Natural Products Discovery Center: Release of the First 8490 Sequenced Strains for Exploring Actinobacteria Biosynthetic Diversity.</title>
        <authorList>
            <person name="Kalkreuter E."/>
            <person name="Kautsar S.A."/>
            <person name="Yang D."/>
            <person name="Bader C.D."/>
            <person name="Teijaro C.N."/>
            <person name="Fluegel L."/>
            <person name="Davis C.M."/>
            <person name="Simpson J.R."/>
            <person name="Lauterbach L."/>
            <person name="Steele A.D."/>
            <person name="Gui C."/>
            <person name="Meng S."/>
            <person name="Li G."/>
            <person name="Viehrig K."/>
            <person name="Ye F."/>
            <person name="Su P."/>
            <person name="Kiefer A.F."/>
            <person name="Nichols A."/>
            <person name="Cepeda A.J."/>
            <person name="Yan W."/>
            <person name="Fan B."/>
            <person name="Jiang Y."/>
            <person name="Adhikari A."/>
            <person name="Zheng C.-J."/>
            <person name="Schuster L."/>
            <person name="Cowan T.M."/>
            <person name="Smanski M.J."/>
            <person name="Chevrette M.G."/>
            <person name="De Carvalho L.P.S."/>
            <person name="Shen B."/>
        </authorList>
    </citation>
    <scope>NUCLEOTIDE SEQUENCE [LARGE SCALE GENOMIC DNA]</scope>
    <source>
        <strain evidence="3 4">NPDC050545</strain>
    </source>
</reference>
<organism evidence="3 4">
    <name type="scientific">Nonomuraea typhae</name>
    <dbReference type="NCBI Taxonomy" id="2603600"/>
    <lineage>
        <taxon>Bacteria</taxon>
        <taxon>Bacillati</taxon>
        <taxon>Actinomycetota</taxon>
        <taxon>Actinomycetes</taxon>
        <taxon>Streptosporangiales</taxon>
        <taxon>Streptosporangiaceae</taxon>
        <taxon>Nonomuraea</taxon>
    </lineage>
</organism>
<dbReference type="Proteomes" id="UP001612741">
    <property type="component" value="Unassembled WGS sequence"/>
</dbReference>
<sequence length="354" mass="39584">MTSWLADKMFPRLRYISIFVTPVCKGAPVMPTDDSGNLLNANFTVEPDGPYLALILDSAGGKNPEGPSRNLDYPKVLTLLLSRLRDRDATLSQALVDSNRTRHLSEEERTLTDGPIRLEDLPDMDALRLRLTREQGDIGQALSARRSGNNRKRMRLRLQVPGLTAADADRLMTELATPATSRSTPPHLTTHAAVDGDGDAGNDENAISESARHPRYLQDARLRQAIEKHAVALAIRHYESMEYHVEDVGTRRSYDLHATKGATVLHVEVKGSTGSITSVELTTNEVRNAHEHLTDLVVVDQIRRVDDDDNVPKLEGGRFRIWEGWQPADEDLQATRFDYRLSRSPRDRAGQDRT</sequence>
<protein>
    <submittedName>
        <fullName evidence="3">Protein NO VEIN domain-containing protein</fullName>
    </submittedName>
</protein>
<dbReference type="Pfam" id="PF13020">
    <property type="entry name" value="NOV_C"/>
    <property type="match status" value="1"/>
</dbReference>
<evidence type="ECO:0000313" key="4">
    <source>
        <dbReference type="Proteomes" id="UP001612741"/>
    </source>
</evidence>
<keyword evidence="4" id="KW-1185">Reference proteome</keyword>
<name>A0ABW7ZB80_9ACTN</name>
<feature type="domain" description="Protein NO VEIN C-terminal" evidence="2">
    <location>
        <begin position="227"/>
        <end position="292"/>
    </location>
</feature>
<dbReference type="InterPro" id="IPR024975">
    <property type="entry name" value="NOV_C"/>
</dbReference>
<dbReference type="EMBL" id="JBITGY010000017">
    <property type="protein sequence ID" value="MFI6505157.1"/>
    <property type="molecule type" value="Genomic_DNA"/>
</dbReference>
<feature type="region of interest" description="Disordered" evidence="1">
    <location>
        <begin position="178"/>
        <end position="213"/>
    </location>
</feature>
<feature type="compositionally biased region" description="Polar residues" evidence="1">
    <location>
        <begin position="178"/>
        <end position="187"/>
    </location>
</feature>
<comment type="caution">
    <text evidence="3">The sequence shown here is derived from an EMBL/GenBank/DDBJ whole genome shotgun (WGS) entry which is preliminary data.</text>
</comment>
<evidence type="ECO:0000259" key="2">
    <source>
        <dbReference type="Pfam" id="PF13020"/>
    </source>
</evidence>
<gene>
    <name evidence="3" type="ORF">ACIBG2_47805</name>
</gene>
<accession>A0ABW7ZB80</accession>
<evidence type="ECO:0000256" key="1">
    <source>
        <dbReference type="SAM" id="MobiDB-lite"/>
    </source>
</evidence>
<evidence type="ECO:0000313" key="3">
    <source>
        <dbReference type="EMBL" id="MFI6505157.1"/>
    </source>
</evidence>
<dbReference type="RefSeq" id="WP_397091203.1">
    <property type="nucleotide sequence ID" value="NZ_JBITGY010000017.1"/>
</dbReference>